<feature type="transmembrane region" description="Helical" evidence="1">
    <location>
        <begin position="12"/>
        <end position="34"/>
    </location>
</feature>
<keyword evidence="1" id="KW-0472">Membrane</keyword>
<accession>A0A450T153</accession>
<name>A0A450T153_9GAMM</name>
<organism evidence="2">
    <name type="scientific">Candidatus Kentrum sp. FM</name>
    <dbReference type="NCBI Taxonomy" id="2126340"/>
    <lineage>
        <taxon>Bacteria</taxon>
        <taxon>Pseudomonadati</taxon>
        <taxon>Pseudomonadota</taxon>
        <taxon>Gammaproteobacteria</taxon>
        <taxon>Candidatus Kentrum</taxon>
    </lineage>
</organism>
<dbReference type="EMBL" id="CAADEZ010000305">
    <property type="protein sequence ID" value="VFJ62357.1"/>
    <property type="molecule type" value="Genomic_DNA"/>
</dbReference>
<gene>
    <name evidence="3" type="ORF">BECKFM1743A_GA0114220_103052</name>
    <name evidence="4" type="ORF">BECKFM1743B_GA0114221_102995</name>
    <name evidence="2" type="ORF">BECKFM1743C_GA0114222_102686</name>
</gene>
<keyword evidence="1" id="KW-1133">Transmembrane helix</keyword>
<dbReference type="EMBL" id="CAADFL010000299">
    <property type="protein sequence ID" value="VFK13926.1"/>
    <property type="molecule type" value="Genomic_DNA"/>
</dbReference>
<dbReference type="AlphaFoldDB" id="A0A450T153"/>
<proteinExistence type="predicted"/>
<evidence type="ECO:0000313" key="2">
    <source>
        <dbReference type="EMBL" id="VFJ60249.1"/>
    </source>
</evidence>
<feature type="transmembrane region" description="Helical" evidence="1">
    <location>
        <begin position="40"/>
        <end position="60"/>
    </location>
</feature>
<keyword evidence="1" id="KW-0812">Transmembrane</keyword>
<protein>
    <submittedName>
        <fullName evidence="2">Uncharacterized protein</fullName>
    </submittedName>
</protein>
<sequence>MSDTDAIKETIAYLKFWLGVVVFSIISLVGWLLANIETASGLKLFGASIGISAMTVLAFFMHKYIMRLISVLKET</sequence>
<reference evidence="2" key="1">
    <citation type="submission" date="2019-02" db="EMBL/GenBank/DDBJ databases">
        <authorList>
            <person name="Gruber-Vodicka R. H."/>
            <person name="Seah K. B. B."/>
        </authorList>
    </citation>
    <scope>NUCLEOTIDE SEQUENCE</scope>
    <source>
        <strain evidence="3">BECK_BZ163</strain>
        <strain evidence="4">BECK_BZ164</strain>
        <strain evidence="2">BECK_BZ165</strain>
    </source>
</reference>
<dbReference type="EMBL" id="CAADFA010000268">
    <property type="protein sequence ID" value="VFJ60249.1"/>
    <property type="molecule type" value="Genomic_DNA"/>
</dbReference>
<evidence type="ECO:0000256" key="1">
    <source>
        <dbReference type="SAM" id="Phobius"/>
    </source>
</evidence>
<evidence type="ECO:0000313" key="3">
    <source>
        <dbReference type="EMBL" id="VFJ62357.1"/>
    </source>
</evidence>
<evidence type="ECO:0000313" key="4">
    <source>
        <dbReference type="EMBL" id="VFK13926.1"/>
    </source>
</evidence>